<evidence type="ECO:0000256" key="3">
    <source>
        <dbReference type="ARBA" id="ARBA00022692"/>
    </source>
</evidence>
<evidence type="ECO:0000259" key="8">
    <source>
        <dbReference type="Pfam" id="PF04138"/>
    </source>
</evidence>
<dbReference type="PANTHER" id="PTHR46401">
    <property type="entry name" value="GLYCOSYLTRANSFERASE WBBK-RELATED"/>
    <property type="match status" value="1"/>
</dbReference>
<gene>
    <name evidence="9" type="ORF">A2931_04265</name>
</gene>
<keyword evidence="4 6" id="KW-1133">Transmembrane helix</keyword>
<evidence type="ECO:0000259" key="7">
    <source>
        <dbReference type="Pfam" id="PF00534"/>
    </source>
</evidence>
<feature type="transmembrane region" description="Helical" evidence="6">
    <location>
        <begin position="553"/>
        <end position="573"/>
    </location>
</feature>
<comment type="subcellular location">
    <subcellularLocation>
        <location evidence="1">Membrane</location>
        <topology evidence="1">Multi-pass membrane protein</topology>
    </subcellularLocation>
</comment>
<evidence type="ECO:0000256" key="1">
    <source>
        <dbReference type="ARBA" id="ARBA00004141"/>
    </source>
</evidence>
<feature type="domain" description="GtrA/DPMS transmembrane" evidence="8">
    <location>
        <begin position="452"/>
        <end position="579"/>
    </location>
</feature>
<sequence>MTIFYIANIRLPTEKAHGLQIMKMCEQFAKRADTELVVPRRFNPIKIDPFEYYGVNRSFEITRLPVLDLVKFGRFGFWLESLIFSKIAAVYLFLKKADVIYGRDEIPLYFLSFFKKNVFWEAHQGRVNFAVKRLLKKAAGVITISEGLKSYYKSKRDGILVSPDAVDFNQFNITLSKEECRQKLSKYLPTDVDKKVVLYVGHLYEWKGIDTLLETSHAMKNHAIFVFLGGTEKDSAIFKSGIGGLKYVQWVPPQLHQEIPLWLKAADILVLPNSAKYEISRLFTSPLKLFEYMASGTPIIASDLPSIREVVSENDVLFFKPDNFQDLVEKTKYALANSKEMQNRAESAKQKVQNHTWASRAEKILFFIAQKRTEEKKSDFWPAILAGLGIAVLALPILKNLSLLDFIFSGGRKSAYFLIALWLVFVPAGSVFGIYLARLWARKKPAILQIARYGLIGWLNTFVYTGIFNWLSWLTGVASGLKADLLVFAAFSVTVTNSFFWNKYWVFESGGGSAKLEYAKFFGVTSFTALLNIFIFHLVVNTIGAPAGLDEKIWANVAILIQIPVSFLGNFVGYRIFVFKKKSVNID</sequence>
<feature type="transmembrane region" description="Helical" evidence="6">
    <location>
        <begin position="518"/>
        <end position="541"/>
    </location>
</feature>
<dbReference type="Pfam" id="PF04138">
    <property type="entry name" value="GtrA_DPMS_TM"/>
    <property type="match status" value="1"/>
</dbReference>
<feature type="transmembrane region" description="Helical" evidence="6">
    <location>
        <begin position="485"/>
        <end position="506"/>
    </location>
</feature>
<keyword evidence="3 6" id="KW-0812">Transmembrane</keyword>
<feature type="domain" description="Glycosyl transferase family 1" evidence="7">
    <location>
        <begin position="183"/>
        <end position="350"/>
    </location>
</feature>
<dbReference type="SUPFAM" id="SSF53756">
    <property type="entry name" value="UDP-Glycosyltransferase/glycogen phosphorylase"/>
    <property type="match status" value="1"/>
</dbReference>
<dbReference type="PANTHER" id="PTHR46401:SF2">
    <property type="entry name" value="GLYCOSYLTRANSFERASE WBBK-RELATED"/>
    <property type="match status" value="1"/>
</dbReference>
<evidence type="ECO:0000256" key="6">
    <source>
        <dbReference type="SAM" id="Phobius"/>
    </source>
</evidence>
<name>A0A1G2EX72_9BACT</name>
<dbReference type="Gene3D" id="3.40.50.2000">
    <property type="entry name" value="Glycogen Phosphorylase B"/>
    <property type="match status" value="2"/>
</dbReference>
<accession>A0A1G2EX72</accession>
<dbReference type="InterPro" id="IPR001296">
    <property type="entry name" value="Glyco_trans_1"/>
</dbReference>
<evidence type="ECO:0000256" key="4">
    <source>
        <dbReference type="ARBA" id="ARBA00022989"/>
    </source>
</evidence>
<dbReference type="GO" id="GO:0009103">
    <property type="term" value="P:lipopolysaccharide biosynthetic process"/>
    <property type="evidence" value="ECO:0007669"/>
    <property type="project" value="TreeGrafter"/>
</dbReference>
<feature type="transmembrane region" description="Helical" evidence="6">
    <location>
        <begin position="75"/>
        <end position="94"/>
    </location>
</feature>
<organism evidence="9 10">
    <name type="scientific">Candidatus Niyogibacteria bacterium RIFCSPLOWO2_01_FULL_45_48</name>
    <dbReference type="NCBI Taxonomy" id="1801724"/>
    <lineage>
        <taxon>Bacteria</taxon>
        <taxon>Candidatus Niyogiibacteriota</taxon>
    </lineage>
</organism>
<feature type="transmembrane region" description="Helical" evidence="6">
    <location>
        <begin position="418"/>
        <end position="441"/>
    </location>
</feature>
<dbReference type="InterPro" id="IPR007267">
    <property type="entry name" value="GtrA_DPMS_TM"/>
</dbReference>
<feature type="transmembrane region" description="Helical" evidence="6">
    <location>
        <begin position="380"/>
        <end position="398"/>
    </location>
</feature>
<protein>
    <submittedName>
        <fullName evidence="9">Uncharacterized protein</fullName>
    </submittedName>
</protein>
<comment type="caution">
    <text evidence="9">The sequence shown here is derived from an EMBL/GenBank/DDBJ whole genome shotgun (WGS) entry which is preliminary data.</text>
</comment>
<evidence type="ECO:0000313" key="9">
    <source>
        <dbReference type="EMBL" id="OGZ30092.1"/>
    </source>
</evidence>
<reference evidence="9 10" key="1">
    <citation type="journal article" date="2016" name="Nat. Commun.">
        <title>Thousands of microbial genomes shed light on interconnected biogeochemical processes in an aquifer system.</title>
        <authorList>
            <person name="Anantharaman K."/>
            <person name="Brown C.T."/>
            <person name="Hug L.A."/>
            <person name="Sharon I."/>
            <person name="Castelle C.J."/>
            <person name="Probst A.J."/>
            <person name="Thomas B.C."/>
            <person name="Singh A."/>
            <person name="Wilkins M.J."/>
            <person name="Karaoz U."/>
            <person name="Brodie E.L."/>
            <person name="Williams K.H."/>
            <person name="Hubbard S.S."/>
            <person name="Banfield J.F."/>
        </authorList>
    </citation>
    <scope>NUCLEOTIDE SEQUENCE [LARGE SCALE GENOMIC DNA]</scope>
</reference>
<keyword evidence="2" id="KW-0808">Transferase</keyword>
<evidence type="ECO:0000313" key="10">
    <source>
        <dbReference type="Proteomes" id="UP000177486"/>
    </source>
</evidence>
<feature type="transmembrane region" description="Helical" evidence="6">
    <location>
        <begin position="453"/>
        <end position="473"/>
    </location>
</feature>
<dbReference type="AlphaFoldDB" id="A0A1G2EX72"/>
<dbReference type="GO" id="GO:0016020">
    <property type="term" value="C:membrane"/>
    <property type="evidence" value="ECO:0007669"/>
    <property type="project" value="UniProtKB-SubCell"/>
</dbReference>
<evidence type="ECO:0000256" key="5">
    <source>
        <dbReference type="ARBA" id="ARBA00023136"/>
    </source>
</evidence>
<dbReference type="Pfam" id="PF00534">
    <property type="entry name" value="Glycos_transf_1"/>
    <property type="match status" value="1"/>
</dbReference>
<dbReference type="Proteomes" id="UP000177486">
    <property type="component" value="Unassembled WGS sequence"/>
</dbReference>
<dbReference type="EMBL" id="MHMQ01000026">
    <property type="protein sequence ID" value="OGZ30092.1"/>
    <property type="molecule type" value="Genomic_DNA"/>
</dbReference>
<proteinExistence type="predicted"/>
<evidence type="ECO:0000256" key="2">
    <source>
        <dbReference type="ARBA" id="ARBA00022679"/>
    </source>
</evidence>
<keyword evidence="5 6" id="KW-0472">Membrane</keyword>
<dbReference type="GO" id="GO:0016757">
    <property type="term" value="F:glycosyltransferase activity"/>
    <property type="evidence" value="ECO:0007669"/>
    <property type="project" value="InterPro"/>
</dbReference>